<dbReference type="OrthoDB" id="9809583at2"/>
<dbReference type="PROSITE" id="PS51257">
    <property type="entry name" value="PROKAR_LIPOPROTEIN"/>
    <property type="match status" value="1"/>
</dbReference>
<dbReference type="GO" id="GO:0005975">
    <property type="term" value="P:carbohydrate metabolic process"/>
    <property type="evidence" value="ECO:0007669"/>
    <property type="project" value="InterPro"/>
</dbReference>
<dbReference type="SUPFAM" id="SSF49899">
    <property type="entry name" value="Concanavalin A-like lectins/glucanases"/>
    <property type="match status" value="1"/>
</dbReference>
<evidence type="ECO:0000259" key="5">
    <source>
        <dbReference type="PROSITE" id="PS51762"/>
    </source>
</evidence>
<dbReference type="Proteomes" id="UP000199537">
    <property type="component" value="Unassembled WGS sequence"/>
</dbReference>
<dbReference type="Pfam" id="PF00722">
    <property type="entry name" value="Glyco_hydro_16"/>
    <property type="match status" value="1"/>
</dbReference>
<reference evidence="7" key="1">
    <citation type="submission" date="2016-10" db="EMBL/GenBank/DDBJ databases">
        <authorList>
            <person name="Varghese N."/>
            <person name="Submissions S."/>
        </authorList>
    </citation>
    <scope>NUCLEOTIDE SEQUENCE [LARGE SCALE GENOMIC DNA]</scope>
    <source>
        <strain evidence="7">DSM 14807</strain>
    </source>
</reference>
<evidence type="ECO:0000313" key="7">
    <source>
        <dbReference type="Proteomes" id="UP000199537"/>
    </source>
</evidence>
<dbReference type="Pfam" id="PF03160">
    <property type="entry name" value="Calx-beta"/>
    <property type="match status" value="1"/>
</dbReference>
<dbReference type="GO" id="GO:0007154">
    <property type="term" value="P:cell communication"/>
    <property type="evidence" value="ECO:0007669"/>
    <property type="project" value="InterPro"/>
</dbReference>
<evidence type="ECO:0000256" key="1">
    <source>
        <dbReference type="ARBA" id="ARBA00006865"/>
    </source>
</evidence>
<dbReference type="CDD" id="cd08023">
    <property type="entry name" value="GH16_laminarinase_like"/>
    <property type="match status" value="1"/>
</dbReference>
<dbReference type="PANTHER" id="PTHR10963:SF55">
    <property type="entry name" value="GLYCOSIDE HYDROLASE FAMILY 16 PROTEIN"/>
    <property type="match status" value="1"/>
</dbReference>
<evidence type="ECO:0000256" key="4">
    <source>
        <dbReference type="ARBA" id="ARBA00022837"/>
    </source>
</evidence>
<sequence length="400" mass="44774">MKLRWLFLWMSCGLQMVYSCSKSSNNPAPSDGNQPAITVSDVTLARQPAQNISFRFYIGLSAASTQEITVNYHTEAGTAVAGKDFIPDSGTLHFAPGSTQAYVDITVIADSLRQPNQTFYLVLSHPQHATLAKNKATATILNQDLLYLPTSDSGYTSPLSYPGYQLVWHDEFDETSLSDNDWNYEIGGNGWGNQELEYYTSRPQNVFLSNGKLIIEARNESYGNNAYTSARITTQGKHAFQYGRIDIRAKLPVAQGLWPALWMLGSNIKQVGWPQCGEIDIMELIGKNPRQVVGSFHWKKADGSEGTFNNVYNLTQGDFSQAFHVFSLLWSADSLQIWVDDIPYVKASRQDLSDGPYPFDQPFFFIFNVAVGGNWPGPPDATTTFPQRMFVDYVRVFQKN</sequence>
<dbReference type="InterPro" id="IPR038081">
    <property type="entry name" value="CalX-like_sf"/>
</dbReference>
<gene>
    <name evidence="6" type="ORF">SAMN05660895_0133</name>
</gene>
<dbReference type="PROSITE" id="PS51762">
    <property type="entry name" value="GH16_2"/>
    <property type="match status" value="1"/>
</dbReference>
<name>A0A1I7MYP8_9BACT</name>
<dbReference type="InterPro" id="IPR050546">
    <property type="entry name" value="Glycosyl_Hydrlase_16"/>
</dbReference>
<dbReference type="STRING" id="1393122.SAMN05660895_0133"/>
<proteinExistence type="inferred from homology"/>
<dbReference type="PANTHER" id="PTHR10963">
    <property type="entry name" value="GLYCOSYL HYDROLASE-RELATED"/>
    <property type="match status" value="1"/>
</dbReference>
<comment type="similarity">
    <text evidence="1">Belongs to the glycosyl hydrolase 16 family.</text>
</comment>
<dbReference type="EMBL" id="FPCJ01000001">
    <property type="protein sequence ID" value="SFV27537.1"/>
    <property type="molecule type" value="Genomic_DNA"/>
</dbReference>
<dbReference type="Gene3D" id="2.60.40.2030">
    <property type="match status" value="1"/>
</dbReference>
<dbReference type="Gene3D" id="2.60.120.200">
    <property type="match status" value="1"/>
</dbReference>
<accession>A0A1I7MYP8</accession>
<evidence type="ECO:0000313" key="6">
    <source>
        <dbReference type="EMBL" id="SFV27537.1"/>
    </source>
</evidence>
<keyword evidence="7" id="KW-1185">Reference proteome</keyword>
<dbReference type="InterPro" id="IPR003644">
    <property type="entry name" value="Calx_beta"/>
</dbReference>
<keyword evidence="4" id="KW-0106">Calcium</keyword>
<dbReference type="InterPro" id="IPR013320">
    <property type="entry name" value="ConA-like_dom_sf"/>
</dbReference>
<dbReference type="SUPFAM" id="SSF141072">
    <property type="entry name" value="CalX-like"/>
    <property type="match status" value="1"/>
</dbReference>
<keyword evidence="3" id="KW-0677">Repeat</keyword>
<dbReference type="GO" id="GO:0016020">
    <property type="term" value="C:membrane"/>
    <property type="evidence" value="ECO:0007669"/>
    <property type="project" value="InterPro"/>
</dbReference>
<dbReference type="AlphaFoldDB" id="A0A1I7MYP8"/>
<feature type="domain" description="GH16" evidence="5">
    <location>
        <begin position="150"/>
        <end position="400"/>
    </location>
</feature>
<keyword evidence="2" id="KW-0732">Signal</keyword>
<dbReference type="SMART" id="SM00237">
    <property type="entry name" value="Calx_beta"/>
    <property type="match status" value="1"/>
</dbReference>
<protein>
    <submittedName>
        <fullName evidence="6">Calx-beta domain-containing protein</fullName>
    </submittedName>
</protein>
<dbReference type="InterPro" id="IPR000757">
    <property type="entry name" value="Beta-glucanase-like"/>
</dbReference>
<evidence type="ECO:0000256" key="3">
    <source>
        <dbReference type="ARBA" id="ARBA00022737"/>
    </source>
</evidence>
<dbReference type="GO" id="GO:0004553">
    <property type="term" value="F:hydrolase activity, hydrolyzing O-glycosyl compounds"/>
    <property type="evidence" value="ECO:0007669"/>
    <property type="project" value="InterPro"/>
</dbReference>
<evidence type="ECO:0000256" key="2">
    <source>
        <dbReference type="ARBA" id="ARBA00022729"/>
    </source>
</evidence>
<dbReference type="RefSeq" id="WP_092456295.1">
    <property type="nucleotide sequence ID" value="NZ_FPCJ01000001.1"/>
</dbReference>
<organism evidence="6 7">
    <name type="scientific">Thermoflavifilum thermophilum</name>
    <dbReference type="NCBI Taxonomy" id="1393122"/>
    <lineage>
        <taxon>Bacteria</taxon>
        <taxon>Pseudomonadati</taxon>
        <taxon>Bacteroidota</taxon>
        <taxon>Chitinophagia</taxon>
        <taxon>Chitinophagales</taxon>
        <taxon>Chitinophagaceae</taxon>
        <taxon>Thermoflavifilum</taxon>
    </lineage>
</organism>